<evidence type="ECO:0000313" key="1">
    <source>
        <dbReference type="EMBL" id="BDV36159.1"/>
    </source>
</evidence>
<dbReference type="EMBL" id="AP027143">
    <property type="protein sequence ID" value="BDV36159.1"/>
    <property type="molecule type" value="Genomic_DNA"/>
</dbReference>
<accession>A0ABN6VK93</accession>
<proteinExistence type="predicted"/>
<sequence length="71" mass="7561">MNPATSIAMSEFDAVEIKSGSKSDRMVATIVDVMARRSASLDRGLPRGDARAGLVGAFVNQPNETVDRLIP</sequence>
<organism evidence="1 2">
    <name type="scientific">Methylocystis iwaonis</name>
    <dbReference type="NCBI Taxonomy" id="2885079"/>
    <lineage>
        <taxon>Bacteria</taxon>
        <taxon>Pseudomonadati</taxon>
        <taxon>Pseudomonadota</taxon>
        <taxon>Alphaproteobacteria</taxon>
        <taxon>Hyphomicrobiales</taxon>
        <taxon>Methylocystaceae</taxon>
        <taxon>Methylocystis</taxon>
    </lineage>
</organism>
<geneLocation type="plasmid" evidence="1 2">
    <name>pSS37A-Re-1</name>
</geneLocation>
<gene>
    <name evidence="1" type="ORF">SS37A_36890</name>
</gene>
<evidence type="ECO:0000313" key="2">
    <source>
        <dbReference type="Proteomes" id="UP001317629"/>
    </source>
</evidence>
<name>A0ABN6VK93_9HYPH</name>
<reference evidence="1 2" key="1">
    <citation type="journal article" date="2023" name="Int. J. Syst. Evol. Microbiol.">
        <title>Methylocystis iwaonis sp. nov., a type II methane-oxidizing bacterium from surface soil of a rice paddy field in Japan, and emended description of the genus Methylocystis (ex Whittenbury et al. 1970) Bowman et al. 1993.</title>
        <authorList>
            <person name="Kaise H."/>
            <person name="Sawadogo J.B."/>
            <person name="Alam M.S."/>
            <person name="Ueno C."/>
            <person name="Dianou D."/>
            <person name="Shinjo R."/>
            <person name="Asakawa S."/>
        </authorList>
    </citation>
    <scope>NUCLEOTIDE SEQUENCE [LARGE SCALE GENOMIC DNA]</scope>
    <source>
        <strain evidence="1 2">SS37A-Re</strain>
    </source>
</reference>
<keyword evidence="2" id="KW-1185">Reference proteome</keyword>
<keyword evidence="1" id="KW-0614">Plasmid</keyword>
<protein>
    <submittedName>
        <fullName evidence="1">Uncharacterized protein</fullName>
    </submittedName>
</protein>
<dbReference type="Proteomes" id="UP001317629">
    <property type="component" value="Plasmid pSS37A-Re-1"/>
</dbReference>